<reference evidence="1 2" key="1">
    <citation type="submission" date="2020-02" db="EMBL/GenBank/DDBJ databases">
        <title>Draft genome sequence of Haematococcus lacustris strain NIES-144.</title>
        <authorList>
            <person name="Morimoto D."/>
            <person name="Nakagawa S."/>
            <person name="Yoshida T."/>
            <person name="Sawayama S."/>
        </authorList>
    </citation>
    <scope>NUCLEOTIDE SEQUENCE [LARGE SCALE GENOMIC DNA]</scope>
    <source>
        <strain evidence="1 2">NIES-144</strain>
    </source>
</reference>
<evidence type="ECO:0000313" key="1">
    <source>
        <dbReference type="EMBL" id="GFH22607.1"/>
    </source>
</evidence>
<gene>
    <name evidence="1" type="ORF">HaLaN_20097</name>
</gene>
<protein>
    <submittedName>
        <fullName evidence="1">Uncharacterized protein</fullName>
    </submittedName>
</protein>
<dbReference type="EMBL" id="BLLF01002078">
    <property type="protein sequence ID" value="GFH22607.1"/>
    <property type="molecule type" value="Genomic_DNA"/>
</dbReference>
<proteinExistence type="predicted"/>
<dbReference type="Proteomes" id="UP000485058">
    <property type="component" value="Unassembled WGS sequence"/>
</dbReference>
<keyword evidence="2" id="KW-1185">Reference proteome</keyword>
<organism evidence="1 2">
    <name type="scientific">Haematococcus lacustris</name>
    <name type="common">Green alga</name>
    <name type="synonym">Haematococcus pluvialis</name>
    <dbReference type="NCBI Taxonomy" id="44745"/>
    <lineage>
        <taxon>Eukaryota</taxon>
        <taxon>Viridiplantae</taxon>
        <taxon>Chlorophyta</taxon>
        <taxon>core chlorophytes</taxon>
        <taxon>Chlorophyceae</taxon>
        <taxon>CS clade</taxon>
        <taxon>Chlamydomonadales</taxon>
        <taxon>Haematococcaceae</taxon>
        <taxon>Haematococcus</taxon>
    </lineage>
</organism>
<comment type="caution">
    <text evidence="1">The sequence shown here is derived from an EMBL/GenBank/DDBJ whole genome shotgun (WGS) entry which is preliminary data.</text>
</comment>
<accession>A0A699ZIN8</accession>
<evidence type="ECO:0000313" key="2">
    <source>
        <dbReference type="Proteomes" id="UP000485058"/>
    </source>
</evidence>
<name>A0A699ZIN8_HAELA</name>
<sequence>MTGGSCSNPVMISNLPPNGVLNIPFEERSCQDMANTWQPPHVYNFWGGWHYAAWSVGYFLPGDAPVPRLVTLTAGGPNLPYYTFIRYGWCANAGRCNPADLCSPDARVYNTGIYSLQNPWQSSALSFIAMPGQDYFIVLFSSSQY</sequence>
<feature type="non-terminal residue" evidence="1">
    <location>
        <position position="145"/>
    </location>
</feature>
<dbReference type="AlphaFoldDB" id="A0A699ZIN8"/>
<feature type="non-terminal residue" evidence="1">
    <location>
        <position position="1"/>
    </location>
</feature>